<feature type="domain" description="Response regulatory" evidence="7">
    <location>
        <begin position="14"/>
        <end position="130"/>
    </location>
</feature>
<evidence type="ECO:0000256" key="2">
    <source>
        <dbReference type="ARBA" id="ARBA00023015"/>
    </source>
</evidence>
<dbReference type="SUPFAM" id="SSF46894">
    <property type="entry name" value="C-terminal effector domain of the bipartite response regulators"/>
    <property type="match status" value="1"/>
</dbReference>
<sequence length="242" mass="26949">MRRFSANTTRTTTRVMLVDDHPFFRQGLRRLLESEGRFAIVAEAGCGHEAVYQAELQEPELALIDVQLPGITGLHVARMLKRQHSHMRIIMVSTEAEEGWLIEAVRVGAAAFLLKDAGPDQIIEAVDRVMAGEEMLSQLVLSRPELARRLLLELQEWGAARSGLGVEEQLTVRELEVLDCVALGMSNKEIADALFITEQTVKNHMTSVLRKLQAEDRVQAILSAVRRGWVVISPRSSTMTAA</sequence>
<evidence type="ECO:0000313" key="8">
    <source>
        <dbReference type="EMBL" id="HEG92444.1"/>
    </source>
</evidence>
<reference evidence="8" key="1">
    <citation type="journal article" date="2020" name="mSystems">
        <title>Genome- and Community-Level Interaction Insights into Carbon Utilization and Element Cycling Functions of Hydrothermarchaeota in Hydrothermal Sediment.</title>
        <authorList>
            <person name="Zhou Z."/>
            <person name="Liu Y."/>
            <person name="Xu W."/>
            <person name="Pan J."/>
            <person name="Luo Z.H."/>
            <person name="Li M."/>
        </authorList>
    </citation>
    <scope>NUCLEOTIDE SEQUENCE [LARGE SCALE GENOMIC DNA]</scope>
    <source>
        <strain evidence="8">SpSt-210</strain>
    </source>
</reference>
<dbReference type="GO" id="GO:0003677">
    <property type="term" value="F:DNA binding"/>
    <property type="evidence" value="ECO:0007669"/>
    <property type="project" value="UniProtKB-KW"/>
</dbReference>
<dbReference type="InterPro" id="IPR016032">
    <property type="entry name" value="Sig_transdc_resp-reg_C-effctor"/>
</dbReference>
<evidence type="ECO:0000259" key="6">
    <source>
        <dbReference type="PROSITE" id="PS50043"/>
    </source>
</evidence>
<evidence type="ECO:0000256" key="4">
    <source>
        <dbReference type="ARBA" id="ARBA00023163"/>
    </source>
</evidence>
<evidence type="ECO:0000256" key="3">
    <source>
        <dbReference type="ARBA" id="ARBA00023125"/>
    </source>
</evidence>
<dbReference type="PROSITE" id="PS50043">
    <property type="entry name" value="HTH_LUXR_2"/>
    <property type="match status" value="1"/>
</dbReference>
<dbReference type="Pfam" id="PF00072">
    <property type="entry name" value="Response_reg"/>
    <property type="match status" value="1"/>
</dbReference>
<keyword evidence="2" id="KW-0805">Transcription regulation</keyword>
<dbReference type="CDD" id="cd17535">
    <property type="entry name" value="REC_NarL-like"/>
    <property type="match status" value="1"/>
</dbReference>
<dbReference type="InterPro" id="IPR011006">
    <property type="entry name" value="CheY-like_superfamily"/>
</dbReference>
<dbReference type="AlphaFoldDB" id="A0A831TKD9"/>
<organism evidence="8">
    <name type="scientific">Thermorudis peleae</name>
    <dbReference type="NCBI Taxonomy" id="1382356"/>
    <lineage>
        <taxon>Bacteria</taxon>
        <taxon>Pseudomonadati</taxon>
        <taxon>Thermomicrobiota</taxon>
        <taxon>Thermomicrobia</taxon>
        <taxon>Thermomicrobia incertae sedis</taxon>
        <taxon>Thermorudis</taxon>
    </lineage>
</organism>
<dbReference type="SMART" id="SM00421">
    <property type="entry name" value="HTH_LUXR"/>
    <property type="match status" value="1"/>
</dbReference>
<evidence type="ECO:0000256" key="5">
    <source>
        <dbReference type="PROSITE-ProRule" id="PRU00169"/>
    </source>
</evidence>
<gene>
    <name evidence="8" type="ORF">ENP34_13570</name>
</gene>
<feature type="modified residue" description="4-aspartylphosphate" evidence="5">
    <location>
        <position position="65"/>
    </location>
</feature>
<keyword evidence="1 5" id="KW-0597">Phosphoprotein</keyword>
<dbReference type="PANTHER" id="PTHR43214:SF24">
    <property type="entry name" value="TRANSCRIPTIONAL REGULATORY PROTEIN NARL-RELATED"/>
    <property type="match status" value="1"/>
</dbReference>
<proteinExistence type="predicted"/>
<keyword evidence="3" id="KW-0238">DNA-binding</keyword>
<accession>A0A831TKD9</accession>
<name>A0A831TKD9_9BACT</name>
<dbReference type="PROSITE" id="PS00622">
    <property type="entry name" value="HTH_LUXR_1"/>
    <property type="match status" value="1"/>
</dbReference>
<dbReference type="InterPro" id="IPR001789">
    <property type="entry name" value="Sig_transdc_resp-reg_receiver"/>
</dbReference>
<dbReference type="GO" id="GO:0000160">
    <property type="term" value="P:phosphorelay signal transduction system"/>
    <property type="evidence" value="ECO:0007669"/>
    <property type="project" value="InterPro"/>
</dbReference>
<evidence type="ECO:0000256" key="1">
    <source>
        <dbReference type="ARBA" id="ARBA00022553"/>
    </source>
</evidence>
<dbReference type="InterPro" id="IPR039420">
    <property type="entry name" value="WalR-like"/>
</dbReference>
<comment type="caution">
    <text evidence="8">The sequence shown here is derived from an EMBL/GenBank/DDBJ whole genome shotgun (WGS) entry which is preliminary data.</text>
</comment>
<keyword evidence="4" id="KW-0804">Transcription</keyword>
<dbReference type="PANTHER" id="PTHR43214">
    <property type="entry name" value="TWO-COMPONENT RESPONSE REGULATOR"/>
    <property type="match status" value="1"/>
</dbReference>
<dbReference type="SMART" id="SM00448">
    <property type="entry name" value="REC"/>
    <property type="match status" value="1"/>
</dbReference>
<dbReference type="InterPro" id="IPR000792">
    <property type="entry name" value="Tscrpt_reg_LuxR_C"/>
</dbReference>
<dbReference type="InterPro" id="IPR058245">
    <property type="entry name" value="NreC/VraR/RcsB-like_REC"/>
</dbReference>
<dbReference type="GO" id="GO:0006355">
    <property type="term" value="P:regulation of DNA-templated transcription"/>
    <property type="evidence" value="ECO:0007669"/>
    <property type="project" value="InterPro"/>
</dbReference>
<dbReference type="PROSITE" id="PS50110">
    <property type="entry name" value="RESPONSE_REGULATORY"/>
    <property type="match status" value="1"/>
</dbReference>
<dbReference type="CDD" id="cd06170">
    <property type="entry name" value="LuxR_C_like"/>
    <property type="match status" value="1"/>
</dbReference>
<dbReference type="Pfam" id="PF00196">
    <property type="entry name" value="GerE"/>
    <property type="match status" value="1"/>
</dbReference>
<protein>
    <submittedName>
        <fullName evidence="8">Response regulator transcription factor</fullName>
    </submittedName>
</protein>
<dbReference type="PRINTS" id="PR00038">
    <property type="entry name" value="HTHLUXR"/>
</dbReference>
<evidence type="ECO:0000259" key="7">
    <source>
        <dbReference type="PROSITE" id="PS50110"/>
    </source>
</evidence>
<dbReference type="Gene3D" id="3.40.50.2300">
    <property type="match status" value="1"/>
</dbReference>
<feature type="domain" description="HTH luxR-type" evidence="6">
    <location>
        <begin position="163"/>
        <end position="228"/>
    </location>
</feature>
<dbReference type="SUPFAM" id="SSF52172">
    <property type="entry name" value="CheY-like"/>
    <property type="match status" value="1"/>
</dbReference>
<dbReference type="EMBL" id="DSIY01000314">
    <property type="protein sequence ID" value="HEG92444.1"/>
    <property type="molecule type" value="Genomic_DNA"/>
</dbReference>